<evidence type="ECO:0000256" key="1">
    <source>
        <dbReference type="SAM" id="MobiDB-lite"/>
    </source>
</evidence>
<dbReference type="EMBL" id="JACEIK010001841">
    <property type="protein sequence ID" value="MCD7472562.1"/>
    <property type="molecule type" value="Genomic_DNA"/>
</dbReference>
<sequence length="102" mass="10848">MSVVCDPEVSVPIPVTNEIEDHTAFIMISGLIQISDEFSSEDDDGSCGGGGMVNSSSSIAGVIVEESVKLVKLQEKPNKGWMRGSVPNGDHKTREASRDGRV</sequence>
<protein>
    <submittedName>
        <fullName evidence="2">Uncharacterized protein</fullName>
    </submittedName>
</protein>
<keyword evidence="3" id="KW-1185">Reference proteome</keyword>
<name>A0ABS8TPM4_DATST</name>
<comment type="caution">
    <text evidence="2">The sequence shown here is derived from an EMBL/GenBank/DDBJ whole genome shotgun (WGS) entry which is preliminary data.</text>
</comment>
<dbReference type="Proteomes" id="UP000823775">
    <property type="component" value="Unassembled WGS sequence"/>
</dbReference>
<evidence type="ECO:0000313" key="3">
    <source>
        <dbReference type="Proteomes" id="UP000823775"/>
    </source>
</evidence>
<feature type="compositionally biased region" description="Basic and acidic residues" evidence="1">
    <location>
        <begin position="89"/>
        <end position="102"/>
    </location>
</feature>
<evidence type="ECO:0000313" key="2">
    <source>
        <dbReference type="EMBL" id="MCD7472562.1"/>
    </source>
</evidence>
<organism evidence="2 3">
    <name type="scientific">Datura stramonium</name>
    <name type="common">Jimsonweed</name>
    <name type="synonym">Common thornapple</name>
    <dbReference type="NCBI Taxonomy" id="4076"/>
    <lineage>
        <taxon>Eukaryota</taxon>
        <taxon>Viridiplantae</taxon>
        <taxon>Streptophyta</taxon>
        <taxon>Embryophyta</taxon>
        <taxon>Tracheophyta</taxon>
        <taxon>Spermatophyta</taxon>
        <taxon>Magnoliopsida</taxon>
        <taxon>eudicotyledons</taxon>
        <taxon>Gunneridae</taxon>
        <taxon>Pentapetalae</taxon>
        <taxon>asterids</taxon>
        <taxon>lamiids</taxon>
        <taxon>Solanales</taxon>
        <taxon>Solanaceae</taxon>
        <taxon>Solanoideae</taxon>
        <taxon>Datureae</taxon>
        <taxon>Datura</taxon>
    </lineage>
</organism>
<proteinExistence type="predicted"/>
<reference evidence="2 3" key="1">
    <citation type="journal article" date="2021" name="BMC Genomics">
        <title>Datura genome reveals duplications of psychoactive alkaloid biosynthetic genes and high mutation rate following tissue culture.</title>
        <authorList>
            <person name="Rajewski A."/>
            <person name="Carter-House D."/>
            <person name="Stajich J."/>
            <person name="Litt A."/>
        </authorList>
    </citation>
    <scope>NUCLEOTIDE SEQUENCE [LARGE SCALE GENOMIC DNA]</scope>
    <source>
        <strain evidence="2">AR-01</strain>
    </source>
</reference>
<accession>A0ABS8TPM4</accession>
<gene>
    <name evidence="2" type="ORF">HAX54_013833</name>
</gene>
<feature type="region of interest" description="Disordered" evidence="1">
    <location>
        <begin position="79"/>
        <end position="102"/>
    </location>
</feature>